<evidence type="ECO:0000256" key="1">
    <source>
        <dbReference type="ARBA" id="ARBA00004370"/>
    </source>
</evidence>
<dbReference type="GeneTree" id="ENSGT00940000164935"/>
<dbReference type="AlphaFoldDB" id="A0A4W6EL15"/>
<reference evidence="8" key="1">
    <citation type="submission" date="2015-09" db="EMBL/GenBank/DDBJ databases">
        <authorList>
            <person name="Sai Rama Sridatta P."/>
        </authorList>
    </citation>
    <scope>NUCLEOTIDE SEQUENCE [LARGE SCALE GENOMIC DNA]</scope>
</reference>
<reference evidence="7" key="3">
    <citation type="submission" date="2025-09" db="UniProtKB">
        <authorList>
            <consortium name="Ensembl"/>
        </authorList>
    </citation>
    <scope>IDENTIFICATION</scope>
</reference>
<feature type="chain" id="PRO_5021267970" description="MANSC domain-containing protein" evidence="5">
    <location>
        <begin position="31"/>
        <end position="198"/>
    </location>
</feature>
<feature type="signal peptide" evidence="5">
    <location>
        <begin position="1"/>
        <end position="30"/>
    </location>
</feature>
<feature type="domain" description="MANSC" evidence="6">
    <location>
        <begin position="43"/>
        <end position="127"/>
    </location>
</feature>
<dbReference type="InterPro" id="IPR013980">
    <property type="entry name" value="MANSC_dom"/>
</dbReference>
<keyword evidence="8" id="KW-1185">Reference proteome</keyword>
<keyword evidence="2 5" id="KW-0732">Signal</keyword>
<evidence type="ECO:0000313" key="7">
    <source>
        <dbReference type="Ensembl" id="ENSLCAP00010038906.1"/>
    </source>
</evidence>
<dbReference type="GO" id="GO:0008544">
    <property type="term" value="P:epidermis development"/>
    <property type="evidence" value="ECO:0007669"/>
    <property type="project" value="TreeGrafter"/>
</dbReference>
<protein>
    <recommendedName>
        <fullName evidence="6">MANSC domain-containing protein</fullName>
    </recommendedName>
</protein>
<dbReference type="PANTHER" id="PTHR46750:SF1">
    <property type="entry name" value="KUNITZ-TYPE PROTEASE INHIBITOR 1"/>
    <property type="match status" value="1"/>
</dbReference>
<proteinExistence type="predicted"/>
<dbReference type="InParanoid" id="A0A4W6EL15"/>
<evidence type="ECO:0000256" key="5">
    <source>
        <dbReference type="SAM" id="SignalP"/>
    </source>
</evidence>
<evidence type="ECO:0000259" key="6">
    <source>
        <dbReference type="PROSITE" id="PS50986"/>
    </source>
</evidence>
<dbReference type="PROSITE" id="PS50986">
    <property type="entry name" value="MANSC"/>
    <property type="match status" value="1"/>
</dbReference>
<dbReference type="GO" id="GO:0004867">
    <property type="term" value="F:serine-type endopeptidase inhibitor activity"/>
    <property type="evidence" value="ECO:0007669"/>
    <property type="project" value="TreeGrafter"/>
</dbReference>
<sequence length="198" mass="21414">MPPSFSSSPRLPHLLLPLLLVLPLLRSGGAAEDAECSGTFRFGEKDFVLDAEDAAKEGAALLDTAHVQSPEACKRACCVDSRCNLALLEPSDTGAAAAANRTCVLFSCVHRNRFVCRFVNQAGYQSYIRDFVFRKYLEAPGESVSPSPTQVVMSSSSPEETVTLNGIESLPLGDSHITDYRWSLQSGEHRCQDGGKTC</sequence>
<organism evidence="7 8">
    <name type="scientific">Lates calcarifer</name>
    <name type="common">Barramundi</name>
    <name type="synonym">Holocentrus calcarifer</name>
    <dbReference type="NCBI Taxonomy" id="8187"/>
    <lineage>
        <taxon>Eukaryota</taxon>
        <taxon>Metazoa</taxon>
        <taxon>Chordata</taxon>
        <taxon>Craniata</taxon>
        <taxon>Vertebrata</taxon>
        <taxon>Euteleostomi</taxon>
        <taxon>Actinopterygii</taxon>
        <taxon>Neopterygii</taxon>
        <taxon>Teleostei</taxon>
        <taxon>Neoteleostei</taxon>
        <taxon>Acanthomorphata</taxon>
        <taxon>Carangaria</taxon>
        <taxon>Carangaria incertae sedis</taxon>
        <taxon>Centropomidae</taxon>
        <taxon>Lates</taxon>
    </lineage>
</organism>
<evidence type="ECO:0000256" key="2">
    <source>
        <dbReference type="ARBA" id="ARBA00022729"/>
    </source>
</evidence>
<comment type="subcellular location">
    <subcellularLocation>
        <location evidence="1">Membrane</location>
    </subcellularLocation>
</comment>
<dbReference type="Proteomes" id="UP000314980">
    <property type="component" value="Unassembled WGS sequence"/>
</dbReference>
<dbReference type="STRING" id="8187.ENSLCAP00010038906"/>
<keyword evidence="3" id="KW-0472">Membrane</keyword>
<keyword evidence="4" id="KW-0325">Glycoprotein</keyword>
<dbReference type="SMART" id="SM00765">
    <property type="entry name" value="MANEC"/>
    <property type="match status" value="1"/>
</dbReference>
<evidence type="ECO:0000313" key="8">
    <source>
        <dbReference type="Proteomes" id="UP000314980"/>
    </source>
</evidence>
<dbReference type="GO" id="GO:0005886">
    <property type="term" value="C:plasma membrane"/>
    <property type="evidence" value="ECO:0007669"/>
    <property type="project" value="TreeGrafter"/>
</dbReference>
<dbReference type="InterPro" id="IPR011106">
    <property type="entry name" value="MANSC_N"/>
</dbReference>
<dbReference type="Ensembl" id="ENSLCAT00010039825.1">
    <property type="protein sequence ID" value="ENSLCAP00010038906.1"/>
    <property type="gene ID" value="ENSLCAG00010018201.1"/>
</dbReference>
<dbReference type="PANTHER" id="PTHR46750">
    <property type="entry name" value="KUNITZ-TYPE PROTEASE INHIBITOR 1"/>
    <property type="match status" value="1"/>
</dbReference>
<dbReference type="GO" id="GO:0060429">
    <property type="term" value="P:epithelium development"/>
    <property type="evidence" value="ECO:0007669"/>
    <property type="project" value="TreeGrafter"/>
</dbReference>
<evidence type="ECO:0000256" key="4">
    <source>
        <dbReference type="ARBA" id="ARBA00023180"/>
    </source>
</evidence>
<reference evidence="7" key="2">
    <citation type="submission" date="2025-08" db="UniProtKB">
        <authorList>
            <consortium name="Ensembl"/>
        </authorList>
    </citation>
    <scope>IDENTIFICATION</scope>
</reference>
<accession>A0A4W6EL15</accession>
<dbReference type="GO" id="GO:0030198">
    <property type="term" value="P:extracellular matrix organization"/>
    <property type="evidence" value="ECO:0007669"/>
    <property type="project" value="TreeGrafter"/>
</dbReference>
<evidence type="ECO:0000256" key="3">
    <source>
        <dbReference type="ARBA" id="ARBA00023136"/>
    </source>
</evidence>
<dbReference type="Pfam" id="PF07502">
    <property type="entry name" value="MANEC"/>
    <property type="match status" value="1"/>
</dbReference>
<name>A0A4W6EL15_LATCA</name>